<name>A0AAW0BLB2_9AGAR</name>
<gene>
    <name evidence="2" type="ORF">R3P38DRAFT_2777158</name>
</gene>
<evidence type="ECO:0000256" key="1">
    <source>
        <dbReference type="SAM" id="MobiDB-lite"/>
    </source>
</evidence>
<protein>
    <submittedName>
        <fullName evidence="2">Uncharacterized protein</fullName>
    </submittedName>
</protein>
<dbReference type="AlphaFoldDB" id="A0AAW0BLB2"/>
<keyword evidence="3" id="KW-1185">Reference proteome</keyword>
<feature type="compositionally biased region" description="Acidic residues" evidence="1">
    <location>
        <begin position="167"/>
        <end position="190"/>
    </location>
</feature>
<dbReference type="EMBL" id="JAWWNJ010000030">
    <property type="protein sequence ID" value="KAK7027049.1"/>
    <property type="molecule type" value="Genomic_DNA"/>
</dbReference>
<comment type="caution">
    <text evidence="2">The sequence shown here is derived from an EMBL/GenBank/DDBJ whole genome shotgun (WGS) entry which is preliminary data.</text>
</comment>
<sequence>MIRKESSATTRVSQVSPQFALKGLPLFFSAPGVQPLRDFREAPKGNEQSYAANALSIENGATFNCTIQGEFIDDGLCCTIGSLDAGQTRMFGLSGMRKDLKDGDTFKIRVRAGKVVKPCRLQVTYNSKSNSAEFVVGGQASGPTINRKREIRRKAMEEAEILMENQANEEEDAIPDDAAIETDSADEFEP</sequence>
<reference evidence="2 3" key="1">
    <citation type="journal article" date="2024" name="J Genomics">
        <title>Draft genome sequencing and assembly of Favolaschia claudopus CIRM-BRFM 2984 isolated from oak limbs.</title>
        <authorList>
            <person name="Navarro D."/>
            <person name="Drula E."/>
            <person name="Chaduli D."/>
            <person name="Cazenave R."/>
            <person name="Ahrendt S."/>
            <person name="Wang J."/>
            <person name="Lipzen A."/>
            <person name="Daum C."/>
            <person name="Barry K."/>
            <person name="Grigoriev I.V."/>
            <person name="Favel A."/>
            <person name="Rosso M.N."/>
            <person name="Martin F."/>
        </authorList>
    </citation>
    <scope>NUCLEOTIDE SEQUENCE [LARGE SCALE GENOMIC DNA]</scope>
    <source>
        <strain evidence="2 3">CIRM-BRFM 2984</strain>
    </source>
</reference>
<evidence type="ECO:0000313" key="3">
    <source>
        <dbReference type="Proteomes" id="UP001362999"/>
    </source>
</evidence>
<dbReference type="Proteomes" id="UP001362999">
    <property type="component" value="Unassembled WGS sequence"/>
</dbReference>
<evidence type="ECO:0000313" key="2">
    <source>
        <dbReference type="EMBL" id="KAK7027049.1"/>
    </source>
</evidence>
<organism evidence="2 3">
    <name type="scientific">Favolaschia claudopus</name>
    <dbReference type="NCBI Taxonomy" id="2862362"/>
    <lineage>
        <taxon>Eukaryota</taxon>
        <taxon>Fungi</taxon>
        <taxon>Dikarya</taxon>
        <taxon>Basidiomycota</taxon>
        <taxon>Agaricomycotina</taxon>
        <taxon>Agaricomycetes</taxon>
        <taxon>Agaricomycetidae</taxon>
        <taxon>Agaricales</taxon>
        <taxon>Marasmiineae</taxon>
        <taxon>Mycenaceae</taxon>
        <taxon>Favolaschia</taxon>
    </lineage>
</organism>
<feature type="region of interest" description="Disordered" evidence="1">
    <location>
        <begin position="164"/>
        <end position="190"/>
    </location>
</feature>
<accession>A0AAW0BLB2</accession>
<proteinExistence type="predicted"/>